<evidence type="ECO:0000313" key="2">
    <source>
        <dbReference type="Proteomes" id="UP000186922"/>
    </source>
</evidence>
<accession>A0A1D1VRX1</accession>
<gene>
    <name evidence="1" type="primary">RvY_12036</name>
    <name evidence="1" type="synonym">RvY_12036.1</name>
    <name evidence="1" type="ORF">RvY_12036-1</name>
</gene>
<organism evidence="1 2">
    <name type="scientific">Ramazzottius varieornatus</name>
    <name type="common">Water bear</name>
    <name type="synonym">Tardigrade</name>
    <dbReference type="NCBI Taxonomy" id="947166"/>
    <lineage>
        <taxon>Eukaryota</taxon>
        <taxon>Metazoa</taxon>
        <taxon>Ecdysozoa</taxon>
        <taxon>Tardigrada</taxon>
        <taxon>Eutardigrada</taxon>
        <taxon>Parachela</taxon>
        <taxon>Hypsibioidea</taxon>
        <taxon>Ramazzottiidae</taxon>
        <taxon>Ramazzottius</taxon>
    </lineage>
</organism>
<dbReference type="Gene3D" id="3.40.630.30">
    <property type="match status" value="1"/>
</dbReference>
<proteinExistence type="predicted"/>
<sequence>MQRSRISELTAEIFSRLSEQCRAPTRAFFQAMEEAAQNCSFVVEDLADLPAKEAKNVLTTSFAEKGPFSSSKLCGHPEHREDETLGDYVDELWSLYLPTSFGLVDKTGQLVAVSVMSDLYESSRMDFQDIVARHENNYMDEIMMYLEHLTQKAAPLLPVCNCSGITLSREMVGIKLDEFTPIENFYVMFLAVREQHERAKRHGYKFSVAESAHPYSQALSTHFSCEELFVDHPSQYINAQGKKPFACMNRKIVVNYNLKKY</sequence>
<dbReference type="AlphaFoldDB" id="A0A1D1VRX1"/>
<reference evidence="1 2" key="1">
    <citation type="journal article" date="2016" name="Nat. Commun.">
        <title>Extremotolerant tardigrade genome and improved radiotolerance of human cultured cells by tardigrade-unique protein.</title>
        <authorList>
            <person name="Hashimoto T."/>
            <person name="Horikawa D.D."/>
            <person name="Saito Y."/>
            <person name="Kuwahara H."/>
            <person name="Kozuka-Hata H."/>
            <person name="Shin-I T."/>
            <person name="Minakuchi Y."/>
            <person name="Ohishi K."/>
            <person name="Motoyama A."/>
            <person name="Aizu T."/>
            <person name="Enomoto A."/>
            <person name="Kondo K."/>
            <person name="Tanaka S."/>
            <person name="Hara Y."/>
            <person name="Koshikawa S."/>
            <person name="Sagara H."/>
            <person name="Miura T."/>
            <person name="Yokobori S."/>
            <person name="Miyagawa K."/>
            <person name="Suzuki Y."/>
            <person name="Kubo T."/>
            <person name="Oyama M."/>
            <person name="Kohara Y."/>
            <person name="Fujiyama A."/>
            <person name="Arakawa K."/>
            <person name="Katayama T."/>
            <person name="Toyoda A."/>
            <person name="Kunieda T."/>
        </authorList>
    </citation>
    <scope>NUCLEOTIDE SEQUENCE [LARGE SCALE GENOMIC DNA]</scope>
    <source>
        <strain evidence="1 2">YOKOZUNA-1</strain>
    </source>
</reference>
<dbReference type="EMBL" id="BDGG01000007">
    <property type="protein sequence ID" value="GAV01299.1"/>
    <property type="molecule type" value="Genomic_DNA"/>
</dbReference>
<name>A0A1D1VRX1_RAMVA</name>
<dbReference type="Proteomes" id="UP000186922">
    <property type="component" value="Unassembled WGS sequence"/>
</dbReference>
<protein>
    <submittedName>
        <fullName evidence="1">Uncharacterized protein</fullName>
    </submittedName>
</protein>
<comment type="caution">
    <text evidence="1">The sequence shown here is derived from an EMBL/GenBank/DDBJ whole genome shotgun (WGS) entry which is preliminary data.</text>
</comment>
<keyword evidence="2" id="KW-1185">Reference proteome</keyword>
<evidence type="ECO:0000313" key="1">
    <source>
        <dbReference type="EMBL" id="GAV01299.1"/>
    </source>
</evidence>